<dbReference type="EMBL" id="CP033905">
    <property type="protein sequence ID" value="AZR05956.1"/>
    <property type="molecule type" value="Genomic_DNA"/>
</dbReference>
<keyword evidence="1" id="KW-0812">Transmembrane</keyword>
<protein>
    <submittedName>
        <fullName evidence="2">DUF4191 domain-containing protein</fullName>
    </submittedName>
</protein>
<gene>
    <name evidence="2" type="ORF">EBQ10_00685</name>
    <name evidence="3" type="ORF">V3M73_03705</name>
</gene>
<evidence type="ECO:0000313" key="2">
    <source>
        <dbReference type="EMBL" id="AZR05956.1"/>
    </source>
</evidence>
<keyword evidence="5" id="KW-1185">Reference proteome</keyword>
<reference evidence="2 4" key="1">
    <citation type="submission" date="2018-11" db="EMBL/GenBank/DDBJ databases">
        <title>Multidrug-resistant genes are associated with an 42-kb island TGI1 carrying a complex class 1 integron in a Trueperella pyogenes.</title>
        <authorList>
            <person name="Dong W."/>
        </authorList>
    </citation>
    <scope>NUCLEOTIDE SEQUENCE [LARGE SCALE GENOMIC DNA]</scope>
    <source>
        <strain evidence="2 4">TP4</strain>
    </source>
</reference>
<dbReference type="OrthoDB" id="8479889at2"/>
<dbReference type="Pfam" id="PF13829">
    <property type="entry name" value="DUF4191"/>
    <property type="match status" value="1"/>
</dbReference>
<sequence length="232" mass="25855">MARDKKNKPKKKRWWSYLADAYRVSKNTYPWTLWALLGALVLGILVGVLGGLATRLWWVWIPLGIFMGVTFALLVLTQLVRRASYAQIDGMPGAAAAVLGQIKRGWVIEQEPVRFNARSQDMLFRAIGRPGIVLISEGPTERVNKLITDEKKAIKRAAPSVPITVIKVGNAEGQTPLIKLERHLKKLPKVISHQEVAAVTARMKAVKTNALPIPKGIDPFNARPDRRAMRGR</sequence>
<dbReference type="AlphaFoldDB" id="A0A0M3SNU6"/>
<dbReference type="STRING" id="1661.CQ11_01160"/>
<proteinExistence type="predicted"/>
<evidence type="ECO:0000313" key="4">
    <source>
        <dbReference type="Proteomes" id="UP000275951"/>
    </source>
</evidence>
<dbReference type="Proteomes" id="UP000275951">
    <property type="component" value="Chromosome"/>
</dbReference>
<dbReference type="InterPro" id="IPR025445">
    <property type="entry name" value="DUF4191"/>
</dbReference>
<feature type="transmembrane region" description="Helical" evidence="1">
    <location>
        <begin position="57"/>
        <end position="76"/>
    </location>
</feature>
<evidence type="ECO:0000256" key="1">
    <source>
        <dbReference type="SAM" id="Phobius"/>
    </source>
</evidence>
<evidence type="ECO:0000313" key="3">
    <source>
        <dbReference type="EMBL" id="MEW6954128.1"/>
    </source>
</evidence>
<dbReference type="GeneID" id="97532189"/>
<reference evidence="3 5" key="2">
    <citation type="submission" date="2024-01" db="EMBL/GenBank/DDBJ databases">
        <title>Genomic analysis and antimicrobial resistance profiles of Trueperella pyogenes isolated from domestic and wild animals.</title>
        <authorList>
            <person name="Magossi G."/>
            <person name="Gzyl K.E."/>
            <person name="Holman D.B."/>
            <person name="Amat S."/>
        </authorList>
    </citation>
    <scope>NUCLEOTIDE SEQUENCE [LARGE SCALE GENOMIC DNA]</scope>
    <source>
        <strain evidence="3 5">1494</strain>
    </source>
</reference>
<feature type="transmembrane region" description="Helical" evidence="1">
    <location>
        <begin position="31"/>
        <end position="51"/>
    </location>
</feature>
<dbReference type="RefSeq" id="WP_024963965.1">
    <property type="nucleotide sequence ID" value="NZ_CP012649.1"/>
</dbReference>
<keyword evidence="1" id="KW-0472">Membrane</keyword>
<organism evidence="2 4">
    <name type="scientific">Trueperella pyogenes</name>
    <dbReference type="NCBI Taxonomy" id="1661"/>
    <lineage>
        <taxon>Bacteria</taxon>
        <taxon>Bacillati</taxon>
        <taxon>Actinomycetota</taxon>
        <taxon>Actinomycetes</taxon>
        <taxon>Actinomycetales</taxon>
        <taxon>Actinomycetaceae</taxon>
        <taxon>Trueperella</taxon>
    </lineage>
</organism>
<dbReference type="Proteomes" id="UP001555100">
    <property type="component" value="Unassembled WGS sequence"/>
</dbReference>
<accession>A0A0M3SNU6</accession>
<keyword evidence="1" id="KW-1133">Transmembrane helix</keyword>
<evidence type="ECO:0000313" key="5">
    <source>
        <dbReference type="Proteomes" id="UP001555100"/>
    </source>
</evidence>
<dbReference type="EMBL" id="JBAGNM010000002">
    <property type="protein sequence ID" value="MEW6954128.1"/>
    <property type="molecule type" value="Genomic_DNA"/>
</dbReference>
<name>A0A0M3SNU6_9ACTO</name>